<evidence type="ECO:0000256" key="2">
    <source>
        <dbReference type="ARBA" id="ARBA00022771"/>
    </source>
</evidence>
<dbReference type="STRING" id="6216.A0A158QE35"/>
<protein>
    <submittedName>
        <fullName evidence="11">RBR-type E3 ubiquitin transferase</fullName>
    </submittedName>
</protein>
<evidence type="ECO:0000256" key="1">
    <source>
        <dbReference type="ARBA" id="ARBA00022723"/>
    </source>
</evidence>
<evidence type="ECO:0000313" key="9">
    <source>
        <dbReference type="EMBL" id="VDL59140.1"/>
    </source>
</evidence>
<reference evidence="11" key="1">
    <citation type="submission" date="2016-04" db="UniProtKB">
        <authorList>
            <consortium name="WormBaseParasite"/>
        </authorList>
    </citation>
    <scope>IDENTIFICATION</scope>
</reference>
<evidence type="ECO:0000256" key="4">
    <source>
        <dbReference type="ARBA" id="ARBA00022833"/>
    </source>
</evidence>
<feature type="compositionally biased region" description="Low complexity" evidence="6">
    <location>
        <begin position="46"/>
        <end position="61"/>
    </location>
</feature>
<keyword evidence="2 5" id="KW-0863">Zinc-finger</keyword>
<keyword evidence="7" id="KW-0472">Membrane</keyword>
<evidence type="ECO:0000256" key="3">
    <source>
        <dbReference type="ARBA" id="ARBA00022786"/>
    </source>
</evidence>
<dbReference type="Pfam" id="PF01485">
    <property type="entry name" value="IBR"/>
    <property type="match status" value="1"/>
</dbReference>
<keyword evidence="1" id="KW-0479">Metal-binding</keyword>
<dbReference type="InterPro" id="IPR013083">
    <property type="entry name" value="Znf_RING/FYVE/PHD"/>
</dbReference>
<keyword evidence="7" id="KW-1133">Transmembrane helix</keyword>
<dbReference type="GO" id="GO:0008270">
    <property type="term" value="F:zinc ion binding"/>
    <property type="evidence" value="ECO:0007669"/>
    <property type="project" value="UniProtKB-KW"/>
</dbReference>
<keyword evidence="3" id="KW-0833">Ubl conjugation pathway</keyword>
<dbReference type="Proteomes" id="UP000274504">
    <property type="component" value="Unassembled WGS sequence"/>
</dbReference>
<dbReference type="InterPro" id="IPR031127">
    <property type="entry name" value="E3_UB_ligase_RBR"/>
</dbReference>
<evidence type="ECO:0000313" key="11">
    <source>
        <dbReference type="WBParaSite" id="HDID_0000682401-mRNA-1"/>
    </source>
</evidence>
<reference evidence="9 10" key="2">
    <citation type="submission" date="2018-11" db="EMBL/GenBank/DDBJ databases">
        <authorList>
            <consortium name="Pathogen Informatics"/>
        </authorList>
    </citation>
    <scope>NUCLEOTIDE SEQUENCE [LARGE SCALE GENOMIC DNA]</scope>
</reference>
<evidence type="ECO:0000256" key="6">
    <source>
        <dbReference type="SAM" id="MobiDB-lite"/>
    </source>
</evidence>
<organism evidence="11">
    <name type="scientific">Hymenolepis diminuta</name>
    <name type="common">Rat tapeworm</name>
    <dbReference type="NCBI Taxonomy" id="6216"/>
    <lineage>
        <taxon>Eukaryota</taxon>
        <taxon>Metazoa</taxon>
        <taxon>Spiralia</taxon>
        <taxon>Lophotrochozoa</taxon>
        <taxon>Platyhelminthes</taxon>
        <taxon>Cestoda</taxon>
        <taxon>Eucestoda</taxon>
        <taxon>Cyclophyllidea</taxon>
        <taxon>Hymenolepididae</taxon>
        <taxon>Hymenolepis</taxon>
    </lineage>
</organism>
<accession>A0A158QE35</accession>
<feature type="transmembrane region" description="Helical" evidence="7">
    <location>
        <begin position="462"/>
        <end position="482"/>
    </location>
</feature>
<feature type="region of interest" description="Disordered" evidence="6">
    <location>
        <begin position="282"/>
        <end position="303"/>
    </location>
</feature>
<dbReference type="OrthoDB" id="1431934at2759"/>
<dbReference type="SUPFAM" id="SSF57850">
    <property type="entry name" value="RING/U-box"/>
    <property type="match status" value="1"/>
</dbReference>
<feature type="region of interest" description="Disordered" evidence="6">
    <location>
        <begin position="1"/>
        <end position="61"/>
    </location>
</feature>
<dbReference type="InterPro" id="IPR001841">
    <property type="entry name" value="Znf_RING"/>
</dbReference>
<feature type="compositionally biased region" description="Basic residues" evidence="6">
    <location>
        <begin position="26"/>
        <end position="38"/>
    </location>
</feature>
<evidence type="ECO:0000313" key="10">
    <source>
        <dbReference type="Proteomes" id="UP000274504"/>
    </source>
</evidence>
<feature type="transmembrane region" description="Helical" evidence="7">
    <location>
        <begin position="408"/>
        <end position="441"/>
    </location>
</feature>
<dbReference type="InterPro" id="IPR002867">
    <property type="entry name" value="IBR_dom"/>
</dbReference>
<evidence type="ECO:0000256" key="7">
    <source>
        <dbReference type="SAM" id="Phobius"/>
    </source>
</evidence>
<dbReference type="EMBL" id="UYSG01010880">
    <property type="protein sequence ID" value="VDL59140.1"/>
    <property type="molecule type" value="Genomic_DNA"/>
</dbReference>
<dbReference type="PANTHER" id="PTHR11685">
    <property type="entry name" value="RBR FAMILY RING FINGER AND IBR DOMAIN-CONTAINING"/>
    <property type="match status" value="1"/>
</dbReference>
<feature type="compositionally biased region" description="Polar residues" evidence="6">
    <location>
        <begin position="16"/>
        <end position="25"/>
    </location>
</feature>
<dbReference type="Gene3D" id="3.30.40.10">
    <property type="entry name" value="Zinc/RING finger domain, C3HC4 (zinc finger)"/>
    <property type="match status" value="1"/>
</dbReference>
<dbReference type="WBParaSite" id="HDID_0000682401-mRNA-1">
    <property type="protein sequence ID" value="HDID_0000682401-mRNA-1"/>
    <property type="gene ID" value="HDID_0000682401"/>
</dbReference>
<dbReference type="GO" id="GO:0004842">
    <property type="term" value="F:ubiquitin-protein transferase activity"/>
    <property type="evidence" value="ECO:0007669"/>
    <property type="project" value="InterPro"/>
</dbReference>
<sequence>MGLLNFEGNQRKSRNDSTVSNTSGSVRHKWRLMRTKPTKKSDPDIELNNSEPSSENPNDSLPGIDRVLATDSCIVCANDVEYVYVLSKCGHRACIDCWRRFAYSQVSSFAMAHITCIACDRRLSRALIIQLLKPRPLENGGFDVFPSSDLQQAEKIYRRYEDFLLRQCLSRDKRTRWCPRGCGYALLAGRGFRNCPRIKCEHPDCDYAAFCYKCHASWGPIDMEHVCKGSSRGAVGTTEGGASSSGGTAGDFFTGENPRSLLSQLRQFFRLPSASAVATDAVAGATASSRRSRRRGPTEDIESGTWSSIALTTASARKFSTTAMPLQGLVAIHQLTSDMSKRIKQTSLTCGWEHTYCARTESAKITDSVGRSLTYFEGSPMIASVLSISGPTGCTFWGRQRWPFRRRIWAMLIAAFGTPFILAIVTALAIPGIVIGFPAYVSYKVGQRIRGGKCKRILLKTLAFFGGLLVSPIIAGYLSVALL</sequence>
<evidence type="ECO:0000256" key="5">
    <source>
        <dbReference type="PROSITE-ProRule" id="PRU00175"/>
    </source>
</evidence>
<keyword evidence="4" id="KW-0862">Zinc</keyword>
<proteinExistence type="predicted"/>
<evidence type="ECO:0000259" key="8">
    <source>
        <dbReference type="PROSITE" id="PS50089"/>
    </source>
</evidence>
<gene>
    <name evidence="9" type="ORF">HDID_LOCUS6822</name>
</gene>
<dbReference type="PROSITE" id="PS50089">
    <property type="entry name" value="ZF_RING_2"/>
    <property type="match status" value="1"/>
</dbReference>
<dbReference type="GO" id="GO:0016567">
    <property type="term" value="P:protein ubiquitination"/>
    <property type="evidence" value="ECO:0007669"/>
    <property type="project" value="InterPro"/>
</dbReference>
<feature type="domain" description="RING-type" evidence="8">
    <location>
        <begin position="73"/>
        <end position="120"/>
    </location>
</feature>
<keyword evidence="7" id="KW-0812">Transmembrane</keyword>
<dbReference type="AlphaFoldDB" id="A0A158QE35"/>
<name>A0A158QE35_HYMDI</name>